<evidence type="ECO:0000313" key="2">
    <source>
        <dbReference type="Proteomes" id="UP000829398"/>
    </source>
</evidence>
<protein>
    <submittedName>
        <fullName evidence="1">Protein RESPONSE TO ABA AND SALT 1</fullName>
    </submittedName>
</protein>
<evidence type="ECO:0000313" key="1">
    <source>
        <dbReference type="EMBL" id="KAH9755979.1"/>
    </source>
</evidence>
<name>A0ACB8KNK1_CITSI</name>
<dbReference type="EMBL" id="CM039174">
    <property type="protein sequence ID" value="KAH9755979.1"/>
    <property type="molecule type" value="Genomic_DNA"/>
</dbReference>
<gene>
    <name evidence="1" type="ORF">KPL71_015960</name>
</gene>
<dbReference type="Proteomes" id="UP000829398">
    <property type="component" value="Chromosome 5"/>
</dbReference>
<proteinExistence type="predicted"/>
<accession>A0ACB8KNK1</accession>
<reference evidence="2" key="1">
    <citation type="journal article" date="2023" name="Hortic. Res.">
        <title>A chromosome-level phased genome enabling allele-level studies in sweet orange: a case study on citrus Huanglongbing tolerance.</title>
        <authorList>
            <person name="Wu B."/>
            <person name="Yu Q."/>
            <person name="Deng Z."/>
            <person name="Duan Y."/>
            <person name="Luo F."/>
            <person name="Gmitter F. Jr."/>
        </authorList>
    </citation>
    <scope>NUCLEOTIDE SEQUENCE [LARGE SCALE GENOMIC DNA]</scope>
    <source>
        <strain evidence="2">cv. Valencia</strain>
    </source>
</reference>
<sequence length="305" mass="34773">MNFEAFFKDWLIRQENLSYQLLDAIAPENIHNNELHQCLIDQVLSHYQQYYLEKSLAATEDVFQIISPPWLTFPERTFLWIGGFRPSLIFKLIANSVQDLTAEQESEVQQVKAETRREERELGQTMARVQESVASAPFMNLARRSANLVDGEVPEAEAAMKELQKGMVAVLEAADALRSTAAWKVLQILLPIQTVKFLAAVAQFHLTTRSGTMPQLDPTIRSSPQWSSKLDTMVRSNCDYAQPVEPVSDMIVWEVLVEIYKMKVNPLLEEPPPGRCPEARGHCPELIILSIDEDVNWMTVKYTRP</sequence>
<organism evidence="1 2">
    <name type="scientific">Citrus sinensis</name>
    <name type="common">Sweet orange</name>
    <name type="synonym">Citrus aurantium var. sinensis</name>
    <dbReference type="NCBI Taxonomy" id="2711"/>
    <lineage>
        <taxon>Eukaryota</taxon>
        <taxon>Viridiplantae</taxon>
        <taxon>Streptophyta</taxon>
        <taxon>Embryophyta</taxon>
        <taxon>Tracheophyta</taxon>
        <taxon>Spermatophyta</taxon>
        <taxon>Magnoliopsida</taxon>
        <taxon>eudicotyledons</taxon>
        <taxon>Gunneridae</taxon>
        <taxon>Pentapetalae</taxon>
        <taxon>rosids</taxon>
        <taxon>malvids</taxon>
        <taxon>Sapindales</taxon>
        <taxon>Rutaceae</taxon>
        <taxon>Aurantioideae</taxon>
        <taxon>Citrus</taxon>
    </lineage>
</organism>
<comment type="caution">
    <text evidence="1">The sequence shown here is derived from an EMBL/GenBank/DDBJ whole genome shotgun (WGS) entry which is preliminary data.</text>
</comment>
<keyword evidence="2" id="KW-1185">Reference proteome</keyword>